<dbReference type="SUPFAM" id="SSF103473">
    <property type="entry name" value="MFS general substrate transporter"/>
    <property type="match status" value="1"/>
</dbReference>
<dbReference type="InterPro" id="IPR011701">
    <property type="entry name" value="MFS"/>
</dbReference>
<protein>
    <recommendedName>
        <fullName evidence="7">Major facilitator superfamily (MFS) profile domain-containing protein</fullName>
    </recommendedName>
</protein>
<feature type="transmembrane region" description="Helical" evidence="6">
    <location>
        <begin position="342"/>
        <end position="363"/>
    </location>
</feature>
<dbReference type="InterPro" id="IPR036259">
    <property type="entry name" value="MFS_trans_sf"/>
</dbReference>
<feature type="transmembrane region" description="Helical" evidence="6">
    <location>
        <begin position="164"/>
        <end position="183"/>
    </location>
</feature>
<keyword evidence="4 6" id="KW-0472">Membrane</keyword>
<sequence>MKKDADGTILIPQPSDDPDDPLNWSDARKNITLSIWAFACFSSQISAMTNLQGSFLQAPVYHKTPVQVNYNISLTLAGLIIGPMLVVPLGRRFGLCCCLLWSTVGVLATAIWSALMTGEKDYGAFLASRFVAGVFAGCPLILGSAMVVQVFFRHHRGRCLHILHIPYLLGVITAPIFGGYIISTQSWTVQFWWTAGMNGLLILLILCFLEDSESSVAAKESLLHRRLRTYTGRAVATPASWRDCTRMVRNEFRIGFSPLGMLAGFFLLVDFGFSTMTLVMVNLFLADPVDEGGYGFTSTEIASFTFCLWIGVCIAELYGHFVSDRLPLWLSRRQSGIWRPEFRLHCLWAPASLVPVGVGLFGASLEYHLHWAVLALASMLTFIGSMSIVPHTTAYLTDCFPDLVAEMSAIMGLYRLIFGLTTTFFITPWAAAVGVGWVFGTAAFISLAALGIVGILVSWGELFRRQLGDFTETAPETELFVAGADGDGQSQQVQREFLVSNTP</sequence>
<dbReference type="PANTHER" id="PTHR23502:SF22">
    <property type="entry name" value="MAJOR FACILITATOR SUPERFAMILY (MFS) PROFILE DOMAIN-CONTAINING PROTEIN"/>
    <property type="match status" value="1"/>
</dbReference>
<dbReference type="EMBL" id="KV878344">
    <property type="protein sequence ID" value="OJJ45898.1"/>
    <property type="molecule type" value="Genomic_DNA"/>
</dbReference>
<feature type="transmembrane region" description="Helical" evidence="6">
    <location>
        <begin position="301"/>
        <end position="321"/>
    </location>
</feature>
<dbReference type="PROSITE" id="PS50850">
    <property type="entry name" value="MFS"/>
    <property type="match status" value="1"/>
</dbReference>
<dbReference type="GeneID" id="34617056"/>
<comment type="subcellular location">
    <subcellularLocation>
        <location evidence="1">Membrane</location>
        <topology evidence="1">Multi-pass membrane protein</topology>
    </subcellularLocation>
</comment>
<feature type="region of interest" description="Disordered" evidence="5">
    <location>
        <begin position="1"/>
        <end position="22"/>
    </location>
</feature>
<reference evidence="9" key="1">
    <citation type="journal article" date="2017" name="Genome Biol.">
        <title>Comparative genomics reveals high biological diversity and specific adaptations in the industrially and medically important fungal genus Aspergillus.</title>
        <authorList>
            <person name="de Vries R.P."/>
            <person name="Riley R."/>
            <person name="Wiebenga A."/>
            <person name="Aguilar-Osorio G."/>
            <person name="Amillis S."/>
            <person name="Uchima C.A."/>
            <person name="Anderluh G."/>
            <person name="Asadollahi M."/>
            <person name="Askin M."/>
            <person name="Barry K."/>
            <person name="Battaglia E."/>
            <person name="Bayram O."/>
            <person name="Benocci T."/>
            <person name="Braus-Stromeyer S.A."/>
            <person name="Caldana C."/>
            <person name="Canovas D."/>
            <person name="Cerqueira G.C."/>
            <person name="Chen F."/>
            <person name="Chen W."/>
            <person name="Choi C."/>
            <person name="Clum A."/>
            <person name="Dos Santos R.A."/>
            <person name="Damasio A.R."/>
            <person name="Diallinas G."/>
            <person name="Emri T."/>
            <person name="Fekete E."/>
            <person name="Flipphi M."/>
            <person name="Freyberg S."/>
            <person name="Gallo A."/>
            <person name="Gournas C."/>
            <person name="Habgood R."/>
            <person name="Hainaut M."/>
            <person name="Harispe M.L."/>
            <person name="Henrissat B."/>
            <person name="Hilden K.S."/>
            <person name="Hope R."/>
            <person name="Hossain A."/>
            <person name="Karabika E."/>
            <person name="Karaffa L."/>
            <person name="Karanyi Z."/>
            <person name="Krasevec N."/>
            <person name="Kuo A."/>
            <person name="Kusch H."/>
            <person name="LaButti K."/>
            <person name="Lagendijk E.L."/>
            <person name="Lapidus A."/>
            <person name="Levasseur A."/>
            <person name="Lindquist E."/>
            <person name="Lipzen A."/>
            <person name="Logrieco A.F."/>
            <person name="MacCabe A."/>
            <person name="Maekelae M.R."/>
            <person name="Malavazi I."/>
            <person name="Melin P."/>
            <person name="Meyer V."/>
            <person name="Mielnichuk N."/>
            <person name="Miskei M."/>
            <person name="Molnar A.P."/>
            <person name="Mule G."/>
            <person name="Ngan C.Y."/>
            <person name="Orejas M."/>
            <person name="Orosz E."/>
            <person name="Ouedraogo J.P."/>
            <person name="Overkamp K.M."/>
            <person name="Park H.-S."/>
            <person name="Perrone G."/>
            <person name="Piumi F."/>
            <person name="Punt P.J."/>
            <person name="Ram A.F."/>
            <person name="Ramon A."/>
            <person name="Rauscher S."/>
            <person name="Record E."/>
            <person name="Riano-Pachon D.M."/>
            <person name="Robert V."/>
            <person name="Roehrig J."/>
            <person name="Ruller R."/>
            <person name="Salamov A."/>
            <person name="Salih N.S."/>
            <person name="Samson R.A."/>
            <person name="Sandor E."/>
            <person name="Sanguinetti M."/>
            <person name="Schuetze T."/>
            <person name="Sepcic K."/>
            <person name="Shelest E."/>
            <person name="Sherlock G."/>
            <person name="Sophianopoulou V."/>
            <person name="Squina F.M."/>
            <person name="Sun H."/>
            <person name="Susca A."/>
            <person name="Todd R.B."/>
            <person name="Tsang A."/>
            <person name="Unkles S.E."/>
            <person name="van de Wiele N."/>
            <person name="van Rossen-Uffink D."/>
            <person name="Oliveira J.V."/>
            <person name="Vesth T.C."/>
            <person name="Visser J."/>
            <person name="Yu J.-H."/>
            <person name="Zhou M."/>
            <person name="Andersen M.R."/>
            <person name="Archer D.B."/>
            <person name="Baker S.E."/>
            <person name="Benoit I."/>
            <person name="Brakhage A.A."/>
            <person name="Braus G.H."/>
            <person name="Fischer R."/>
            <person name="Frisvad J.C."/>
            <person name="Goldman G.H."/>
            <person name="Houbraken J."/>
            <person name="Oakley B."/>
            <person name="Pocsi I."/>
            <person name="Scazzocchio C."/>
            <person name="Seiboth B."/>
            <person name="vanKuyk P.A."/>
            <person name="Wortman J."/>
            <person name="Dyer P.S."/>
            <person name="Grigoriev I.V."/>
        </authorList>
    </citation>
    <scope>NUCLEOTIDE SEQUENCE [LARGE SCALE GENOMIC DNA]</scope>
    <source>
        <strain evidence="9">CBS 506.65</strain>
    </source>
</reference>
<feature type="domain" description="Major facilitator superfamily (MFS) profile" evidence="7">
    <location>
        <begin position="1"/>
        <end position="466"/>
    </location>
</feature>
<evidence type="ECO:0000256" key="5">
    <source>
        <dbReference type="SAM" id="MobiDB-lite"/>
    </source>
</evidence>
<evidence type="ECO:0000256" key="1">
    <source>
        <dbReference type="ARBA" id="ARBA00004141"/>
    </source>
</evidence>
<evidence type="ECO:0000259" key="7">
    <source>
        <dbReference type="PROSITE" id="PS50850"/>
    </source>
</evidence>
<dbReference type="Proteomes" id="UP000184188">
    <property type="component" value="Unassembled WGS sequence"/>
</dbReference>
<evidence type="ECO:0000256" key="6">
    <source>
        <dbReference type="SAM" id="Phobius"/>
    </source>
</evidence>
<dbReference type="AlphaFoldDB" id="A0A1L9SFH1"/>
<accession>A0A1L9SFH1</accession>
<evidence type="ECO:0000313" key="8">
    <source>
        <dbReference type="EMBL" id="OJJ45898.1"/>
    </source>
</evidence>
<organism evidence="8 9">
    <name type="scientific">Penicilliopsis zonata CBS 506.65</name>
    <dbReference type="NCBI Taxonomy" id="1073090"/>
    <lineage>
        <taxon>Eukaryota</taxon>
        <taxon>Fungi</taxon>
        <taxon>Dikarya</taxon>
        <taxon>Ascomycota</taxon>
        <taxon>Pezizomycotina</taxon>
        <taxon>Eurotiomycetes</taxon>
        <taxon>Eurotiomycetidae</taxon>
        <taxon>Eurotiales</taxon>
        <taxon>Aspergillaceae</taxon>
        <taxon>Penicilliopsis</taxon>
    </lineage>
</organism>
<evidence type="ECO:0000256" key="3">
    <source>
        <dbReference type="ARBA" id="ARBA00022989"/>
    </source>
</evidence>
<feature type="transmembrane region" description="Helical" evidence="6">
    <location>
        <begin position="369"/>
        <end position="389"/>
    </location>
</feature>
<dbReference type="InterPro" id="IPR020846">
    <property type="entry name" value="MFS_dom"/>
</dbReference>
<feature type="transmembrane region" description="Helical" evidence="6">
    <location>
        <begin position="256"/>
        <end position="281"/>
    </location>
</feature>
<feature type="transmembrane region" description="Helical" evidence="6">
    <location>
        <begin position="31"/>
        <end position="48"/>
    </location>
</feature>
<proteinExistence type="predicted"/>
<evidence type="ECO:0000256" key="4">
    <source>
        <dbReference type="ARBA" id="ARBA00023136"/>
    </source>
</evidence>
<keyword evidence="2 6" id="KW-0812">Transmembrane</keyword>
<gene>
    <name evidence="8" type="ORF">ASPZODRAFT_98898</name>
</gene>
<dbReference type="GO" id="GO:0005886">
    <property type="term" value="C:plasma membrane"/>
    <property type="evidence" value="ECO:0007669"/>
    <property type="project" value="TreeGrafter"/>
</dbReference>
<feature type="transmembrane region" description="Helical" evidence="6">
    <location>
        <begin position="410"/>
        <end position="431"/>
    </location>
</feature>
<dbReference type="RefSeq" id="XP_022580408.1">
    <property type="nucleotide sequence ID" value="XM_022730592.1"/>
</dbReference>
<dbReference type="PANTHER" id="PTHR23502">
    <property type="entry name" value="MAJOR FACILITATOR SUPERFAMILY"/>
    <property type="match status" value="1"/>
</dbReference>
<dbReference type="VEuPathDB" id="FungiDB:ASPZODRAFT_98898"/>
<feature type="transmembrane region" description="Helical" evidence="6">
    <location>
        <begin position="189"/>
        <end position="209"/>
    </location>
</feature>
<dbReference type="Pfam" id="PF07690">
    <property type="entry name" value="MFS_1"/>
    <property type="match status" value="1"/>
</dbReference>
<feature type="transmembrane region" description="Helical" evidence="6">
    <location>
        <begin position="437"/>
        <end position="457"/>
    </location>
</feature>
<feature type="transmembrane region" description="Helical" evidence="6">
    <location>
        <begin position="68"/>
        <end position="86"/>
    </location>
</feature>
<name>A0A1L9SFH1_9EURO</name>
<dbReference type="GO" id="GO:0022857">
    <property type="term" value="F:transmembrane transporter activity"/>
    <property type="evidence" value="ECO:0007669"/>
    <property type="project" value="InterPro"/>
</dbReference>
<keyword evidence="3 6" id="KW-1133">Transmembrane helix</keyword>
<dbReference type="STRING" id="1073090.A0A1L9SFH1"/>
<feature type="transmembrane region" description="Helical" evidence="6">
    <location>
        <begin position="93"/>
        <end position="115"/>
    </location>
</feature>
<dbReference type="OrthoDB" id="2533084at2759"/>
<dbReference type="Gene3D" id="1.20.1250.20">
    <property type="entry name" value="MFS general substrate transporter like domains"/>
    <property type="match status" value="1"/>
</dbReference>
<evidence type="ECO:0000256" key="2">
    <source>
        <dbReference type="ARBA" id="ARBA00022692"/>
    </source>
</evidence>
<evidence type="ECO:0000313" key="9">
    <source>
        <dbReference type="Proteomes" id="UP000184188"/>
    </source>
</evidence>
<keyword evidence="9" id="KW-1185">Reference proteome</keyword>
<feature type="transmembrane region" description="Helical" evidence="6">
    <location>
        <begin position="127"/>
        <end position="152"/>
    </location>
</feature>